<dbReference type="OrthoDB" id="8585452at2"/>
<gene>
    <name evidence="1" type="ORF">SAMN02745857_01129</name>
</gene>
<name>A0A1W1XB89_9NEIS</name>
<evidence type="ECO:0000313" key="1">
    <source>
        <dbReference type="EMBL" id="SMC21113.1"/>
    </source>
</evidence>
<dbReference type="RefSeq" id="WP_084089760.1">
    <property type="nucleotide sequence ID" value="NZ_FWXD01000005.1"/>
</dbReference>
<sequence>MKSAARALINTAKHAGRLIGLLLLFIVAAVLLAAGINQFDEPLAPETQVWLQAPGVDHDAGNNGYYYLYGFASGSANPHAEGKLQLEQDQSAGEALKVIGTPPKCPIKNGPCLDYMLSHASDYQQAVANNQPLLKRYEALIAYSGFEEKLVSMDTLPTPGYGPAMASAKLYLAQTALDIAASKQNAADHLLKHLSFWIKAEQGSYSLISLMVATAQLQQATIVTKELLAHYPAQLAGQRPALLALLKARSQRSTTDLMAHAMRGEYFLAANLLKIKADADSRQTINEADDQAIPSWLGRLLFKGFYQQHATLNRMRAVYADQLRSAKHACSASDYLQPINPIGKFMVCDMFDPTSYADRLSNTQRMAAELAKQLENTP</sequence>
<dbReference type="Proteomes" id="UP000192761">
    <property type="component" value="Unassembled WGS sequence"/>
</dbReference>
<protein>
    <submittedName>
        <fullName evidence="1">Uncharacterized protein</fullName>
    </submittedName>
</protein>
<dbReference type="EMBL" id="FWXD01000005">
    <property type="protein sequence ID" value="SMC21113.1"/>
    <property type="molecule type" value="Genomic_DNA"/>
</dbReference>
<reference evidence="1 2" key="1">
    <citation type="submission" date="2017-04" db="EMBL/GenBank/DDBJ databases">
        <authorList>
            <person name="Afonso C.L."/>
            <person name="Miller P.J."/>
            <person name="Scott M.A."/>
            <person name="Spackman E."/>
            <person name="Goraichik I."/>
            <person name="Dimitrov K.M."/>
            <person name="Suarez D.L."/>
            <person name="Swayne D.E."/>
        </authorList>
    </citation>
    <scope>NUCLEOTIDE SEQUENCE [LARGE SCALE GENOMIC DNA]</scope>
    <source>
        <strain evidence="1 2">DSM 23236</strain>
    </source>
</reference>
<accession>A0A1W1XB89</accession>
<dbReference type="STRING" id="1121001.SAMN02745857_01129"/>
<keyword evidence="2" id="KW-1185">Reference proteome</keyword>
<dbReference type="AlphaFoldDB" id="A0A1W1XB89"/>
<evidence type="ECO:0000313" key="2">
    <source>
        <dbReference type="Proteomes" id="UP000192761"/>
    </source>
</evidence>
<organism evidence="1 2">
    <name type="scientific">Andreprevotia lacus DSM 23236</name>
    <dbReference type="NCBI Taxonomy" id="1121001"/>
    <lineage>
        <taxon>Bacteria</taxon>
        <taxon>Pseudomonadati</taxon>
        <taxon>Pseudomonadota</taxon>
        <taxon>Betaproteobacteria</taxon>
        <taxon>Neisseriales</taxon>
        <taxon>Chitinibacteraceae</taxon>
        <taxon>Andreprevotia</taxon>
    </lineage>
</organism>
<proteinExistence type="predicted"/>